<evidence type="ECO:0000313" key="2">
    <source>
        <dbReference type="EMBL" id="MCK9874717.1"/>
    </source>
</evidence>
<proteinExistence type="predicted"/>
<keyword evidence="2" id="KW-0378">Hydrolase</keyword>
<comment type="caution">
    <text evidence="2">The sequence shown here is derived from an EMBL/GenBank/DDBJ whole genome shotgun (WGS) entry which is preliminary data.</text>
</comment>
<feature type="region of interest" description="Disordered" evidence="1">
    <location>
        <begin position="269"/>
        <end position="298"/>
    </location>
</feature>
<organism evidence="2 3">
    <name type="scientific">Frankia umida</name>
    <dbReference type="NCBI Taxonomy" id="573489"/>
    <lineage>
        <taxon>Bacteria</taxon>
        <taxon>Bacillati</taxon>
        <taxon>Actinomycetota</taxon>
        <taxon>Actinomycetes</taxon>
        <taxon>Frankiales</taxon>
        <taxon>Frankiaceae</taxon>
        <taxon>Frankia</taxon>
    </lineage>
</organism>
<protein>
    <submittedName>
        <fullName evidence="2">Alpha/beta hydrolase</fullName>
    </submittedName>
</protein>
<evidence type="ECO:0000256" key="1">
    <source>
        <dbReference type="SAM" id="MobiDB-lite"/>
    </source>
</evidence>
<dbReference type="RefSeq" id="WP_248823320.1">
    <property type="nucleotide sequence ID" value="NZ_JALKFT010000002.1"/>
</dbReference>
<dbReference type="EMBL" id="JALKFT010000002">
    <property type="protein sequence ID" value="MCK9874717.1"/>
    <property type="molecule type" value="Genomic_DNA"/>
</dbReference>
<accession>A0ABT0JT43</accession>
<evidence type="ECO:0000313" key="3">
    <source>
        <dbReference type="Proteomes" id="UP001201873"/>
    </source>
</evidence>
<dbReference type="InterPro" id="IPR029058">
    <property type="entry name" value="AB_hydrolase_fold"/>
</dbReference>
<dbReference type="GO" id="GO:0016787">
    <property type="term" value="F:hydrolase activity"/>
    <property type="evidence" value="ECO:0007669"/>
    <property type="project" value="UniProtKB-KW"/>
</dbReference>
<sequence length="298" mass="31504">MPYCAPTVYRSLPTADSEILATRHDPKIPDQYGESRDLAAVVAHGFSGSMERLALREVTNGLRKYVGVQVMDLRGHGRSTGLCTFGDREALDVDAAVGAARTLGYLRVVTIGWSMGAGAVLRHAGLAKTGTLCHGHRLRHPPDAVISVSAASRWFVRDTAPMRRIHWFAESATGRMVARTGLRVRIDPGAFVPVPLSPLELIGAIAPTPLLIVHGGRDRYFTLEHPRALGAASGGHAQVWIEPEFGHAEAGLSPGLLDRIGSHMVELAGPASTPVRADGPAAGPATGSAPESSKGWAS</sequence>
<feature type="compositionally biased region" description="Low complexity" evidence="1">
    <location>
        <begin position="277"/>
        <end position="298"/>
    </location>
</feature>
<name>A0ABT0JT43_9ACTN</name>
<dbReference type="Gene3D" id="3.40.50.1820">
    <property type="entry name" value="alpha/beta hydrolase"/>
    <property type="match status" value="1"/>
</dbReference>
<reference evidence="2 3" key="1">
    <citation type="submission" date="2022-04" db="EMBL/GenBank/DDBJ databases">
        <title>Genome diversity in the genus Frankia.</title>
        <authorList>
            <person name="Carlos-Shanley C."/>
            <person name="Hahn D."/>
        </authorList>
    </citation>
    <scope>NUCLEOTIDE SEQUENCE [LARGE SCALE GENOMIC DNA]</scope>
    <source>
        <strain evidence="2 3">Ag45/Mut15</strain>
    </source>
</reference>
<gene>
    <name evidence="2" type="ORF">MXD59_02785</name>
</gene>
<keyword evidence="3" id="KW-1185">Reference proteome</keyword>
<dbReference type="Proteomes" id="UP001201873">
    <property type="component" value="Unassembled WGS sequence"/>
</dbReference>
<dbReference type="SUPFAM" id="SSF53474">
    <property type="entry name" value="alpha/beta-Hydrolases"/>
    <property type="match status" value="1"/>
</dbReference>